<evidence type="ECO:0000313" key="2">
    <source>
        <dbReference type="EMBL" id="WBW50589.1"/>
    </source>
</evidence>
<proteinExistence type="predicted"/>
<feature type="domain" description="Putative Se/S carrier protein-like" evidence="1">
    <location>
        <begin position="7"/>
        <end position="69"/>
    </location>
</feature>
<protein>
    <submittedName>
        <fullName evidence="2">DUF3343 domain-containing protein</fullName>
    </submittedName>
</protein>
<accession>A0ABY7QUY7</accession>
<dbReference type="Pfam" id="PF11823">
    <property type="entry name" value="Se_S_carrier"/>
    <property type="match status" value="1"/>
</dbReference>
<dbReference type="RefSeq" id="WP_271192114.1">
    <property type="nucleotide sequence ID" value="NZ_CP115667.1"/>
</dbReference>
<sequence>METVGLFSFENSRLAYMAADATKDLQTRLIPLLPEIDASCGLALRCPFDAVEVVKAYLSHEHITWQGVYSYVRRDGKRYVEALV</sequence>
<evidence type="ECO:0000313" key="3">
    <source>
        <dbReference type="Proteomes" id="UP001210339"/>
    </source>
</evidence>
<dbReference type="InterPro" id="IPR021778">
    <property type="entry name" value="Se/S_carrier-like"/>
</dbReference>
<keyword evidence="3" id="KW-1185">Reference proteome</keyword>
<dbReference type="EMBL" id="CP115667">
    <property type="protein sequence ID" value="WBW50589.1"/>
    <property type="molecule type" value="Genomic_DNA"/>
</dbReference>
<reference evidence="2 3" key="1">
    <citation type="submission" date="2023-01" db="EMBL/GenBank/DDBJ databases">
        <authorList>
            <person name="Lee S.H."/>
            <person name="Jung H.S."/>
            <person name="Yun J.U."/>
        </authorList>
    </citation>
    <scope>NUCLEOTIDE SEQUENCE [LARGE SCALE GENOMIC DNA]</scope>
    <source>
        <strain evidence="2 3">CBA3646</strain>
    </source>
</reference>
<evidence type="ECO:0000259" key="1">
    <source>
        <dbReference type="Pfam" id="PF11823"/>
    </source>
</evidence>
<gene>
    <name evidence="2" type="ORF">O6R05_03320</name>
</gene>
<organism evidence="2 3">
    <name type="scientific">Peptoniphilus equinus</name>
    <dbReference type="NCBI Taxonomy" id="3016343"/>
    <lineage>
        <taxon>Bacteria</taxon>
        <taxon>Bacillati</taxon>
        <taxon>Bacillota</taxon>
        <taxon>Tissierellia</taxon>
        <taxon>Tissierellales</taxon>
        <taxon>Peptoniphilaceae</taxon>
        <taxon>Peptoniphilus</taxon>
    </lineage>
</organism>
<name>A0ABY7QUY7_9FIRM</name>
<dbReference type="Proteomes" id="UP001210339">
    <property type="component" value="Chromosome"/>
</dbReference>